<dbReference type="InterPro" id="IPR057739">
    <property type="entry name" value="Glyco_hydro_29_N"/>
</dbReference>
<dbReference type="PANTHER" id="PTHR10030">
    <property type="entry name" value="ALPHA-L-FUCOSIDASE"/>
    <property type="match status" value="1"/>
</dbReference>
<dbReference type="Pfam" id="PF16757">
    <property type="entry name" value="Fucosidase_C"/>
    <property type="match status" value="1"/>
</dbReference>
<dbReference type="Proteomes" id="UP001153636">
    <property type="component" value="Chromosome 1"/>
</dbReference>
<evidence type="ECO:0000256" key="7">
    <source>
        <dbReference type="ARBA" id="ARBA00023295"/>
    </source>
</evidence>
<dbReference type="GO" id="GO:0004560">
    <property type="term" value="F:alpha-L-fucosidase activity"/>
    <property type="evidence" value="ECO:0007669"/>
    <property type="project" value="UniProtKB-EC"/>
</dbReference>
<evidence type="ECO:0000256" key="6">
    <source>
        <dbReference type="ARBA" id="ARBA00023180"/>
    </source>
</evidence>
<dbReference type="PANTHER" id="PTHR10030:SF37">
    <property type="entry name" value="ALPHA-L-FUCOSIDASE-RELATED"/>
    <property type="match status" value="1"/>
</dbReference>
<dbReference type="GO" id="GO:0006004">
    <property type="term" value="P:fucose metabolic process"/>
    <property type="evidence" value="ECO:0007669"/>
    <property type="project" value="InterPro"/>
</dbReference>
<proteinExistence type="inferred from homology"/>
<feature type="signal peptide" evidence="10">
    <location>
        <begin position="1"/>
        <end position="20"/>
    </location>
</feature>
<dbReference type="EMBL" id="OV651813">
    <property type="protein sequence ID" value="CAH1099946.1"/>
    <property type="molecule type" value="Genomic_DNA"/>
</dbReference>
<keyword evidence="14" id="KW-1185">Reference proteome</keyword>
<feature type="chain" id="PRO_5040557291" description="Putative alpha-L-fucosidase" evidence="10">
    <location>
        <begin position="21"/>
        <end position="465"/>
    </location>
</feature>
<sequence length="465" mass="53777">MVGWTLFWCLVCLSGHNLQAAKFEPNWNSLDNRDLPQWYDEAKIGIFIHWGVYSVPSFGSEWFWSNWKGGGSTVEFMKQNYPPKFTYQEFAKEFTAEFFNASEWAELFRKSGARYVVLTSKHHEGYAMWPSKYSYSWNSLDIGPGRDIVGELGNAVRAENLTYGLYHSLYEWFNPMYLSDKKSNWTKQEFVYNKILPEMHELIQTYKPSVLWSDGEWEAPDSYWTATKFLAWLYNESPVKNDIVTNDRWGSGTLCKHGDFYTCLDRYNPGVLQTHKWENAMTIDKRTWGYRRNAKIEQFYTIEELIKELVTTVSCGGNLLMNIGPTKEGTIIPIYQERLLQMGKWLSVNGEGIFGTKPWIAQNDSLAGDVWYTCKGFAVYATALKWPRGNVLSLVSVSDIFKDSNTKVTLVGNEQTGYLAWKVASGIVNIKFPDKSIVISQWAYVLKIRSSRNQELKDPIDIHIH</sequence>
<name>A0A9P0CEQ7_9CUCU</name>
<evidence type="ECO:0000256" key="4">
    <source>
        <dbReference type="ARBA" id="ARBA00022729"/>
    </source>
</evidence>
<evidence type="ECO:0000259" key="11">
    <source>
        <dbReference type="Pfam" id="PF01120"/>
    </source>
</evidence>
<dbReference type="PRINTS" id="PR00741">
    <property type="entry name" value="GLHYDRLASE29"/>
</dbReference>
<keyword evidence="6" id="KW-0325">Glycoprotein</keyword>
<comment type="similarity">
    <text evidence="2 10">Belongs to the glycosyl hydrolase 29 family.</text>
</comment>
<evidence type="ECO:0000256" key="5">
    <source>
        <dbReference type="ARBA" id="ARBA00022801"/>
    </source>
</evidence>
<evidence type="ECO:0000256" key="8">
    <source>
        <dbReference type="ARBA" id="ARBA00074133"/>
    </source>
</evidence>
<evidence type="ECO:0000256" key="1">
    <source>
        <dbReference type="ARBA" id="ARBA00004071"/>
    </source>
</evidence>
<dbReference type="InterPro" id="IPR016286">
    <property type="entry name" value="FUC_metazoa-typ"/>
</dbReference>
<dbReference type="FunFam" id="3.20.20.80:FF:000027">
    <property type="entry name" value="Alpha-L-fucosidase"/>
    <property type="match status" value="1"/>
</dbReference>
<dbReference type="SMART" id="SM00812">
    <property type="entry name" value="Alpha_L_fucos"/>
    <property type="match status" value="1"/>
</dbReference>
<dbReference type="EC" id="3.2.1.51" evidence="3"/>
<gene>
    <name evidence="13" type="ORF">PSYICH_LOCUS604</name>
</gene>
<dbReference type="Pfam" id="PF01120">
    <property type="entry name" value="Alpha_L_fucos"/>
    <property type="match status" value="1"/>
</dbReference>
<comment type="function">
    <text evidence="1">Alpha-L-fucosidase is responsible for hydrolyzing the alpha-1,6-linked fucose joined to the reducing-end N-acetylglucosamine of the carbohydrate moieties of glycoproteins.</text>
</comment>
<evidence type="ECO:0000256" key="9">
    <source>
        <dbReference type="ARBA" id="ARBA00081661"/>
    </source>
</evidence>
<evidence type="ECO:0000313" key="13">
    <source>
        <dbReference type="EMBL" id="CAH1099946.1"/>
    </source>
</evidence>
<feature type="domain" description="Glycoside hydrolase family 29 N-terminal" evidence="11">
    <location>
        <begin position="15"/>
        <end position="351"/>
    </location>
</feature>
<dbReference type="Gene3D" id="2.60.40.1180">
    <property type="entry name" value="Golgi alpha-mannosidase II"/>
    <property type="match status" value="1"/>
</dbReference>
<dbReference type="AlphaFoldDB" id="A0A9P0CEQ7"/>
<dbReference type="InterPro" id="IPR013780">
    <property type="entry name" value="Glyco_hydro_b"/>
</dbReference>
<dbReference type="InterPro" id="IPR017853">
    <property type="entry name" value="GH"/>
</dbReference>
<evidence type="ECO:0000313" key="14">
    <source>
        <dbReference type="Proteomes" id="UP001153636"/>
    </source>
</evidence>
<keyword evidence="4 10" id="KW-0732">Signal</keyword>
<feature type="domain" description="Alpha-L-fucosidase C-terminal" evidence="12">
    <location>
        <begin position="362"/>
        <end position="448"/>
    </location>
</feature>
<dbReference type="SUPFAM" id="SSF51445">
    <property type="entry name" value="(Trans)glycosidases"/>
    <property type="match status" value="1"/>
</dbReference>
<evidence type="ECO:0000256" key="10">
    <source>
        <dbReference type="PIRNR" id="PIRNR001092"/>
    </source>
</evidence>
<keyword evidence="5 10" id="KW-0378">Hydrolase</keyword>
<keyword evidence="7 10" id="KW-0326">Glycosidase</keyword>
<dbReference type="Gene3D" id="3.20.20.80">
    <property type="entry name" value="Glycosidases"/>
    <property type="match status" value="1"/>
</dbReference>
<reference evidence="13" key="1">
    <citation type="submission" date="2022-01" db="EMBL/GenBank/DDBJ databases">
        <authorList>
            <person name="King R."/>
        </authorList>
    </citation>
    <scope>NUCLEOTIDE SEQUENCE</scope>
</reference>
<dbReference type="InterPro" id="IPR000933">
    <property type="entry name" value="Glyco_hydro_29"/>
</dbReference>
<dbReference type="GO" id="GO:0016139">
    <property type="term" value="P:glycoside catabolic process"/>
    <property type="evidence" value="ECO:0007669"/>
    <property type="project" value="TreeGrafter"/>
</dbReference>
<evidence type="ECO:0000256" key="2">
    <source>
        <dbReference type="ARBA" id="ARBA00007951"/>
    </source>
</evidence>
<dbReference type="OrthoDB" id="6039950at2759"/>
<evidence type="ECO:0000256" key="3">
    <source>
        <dbReference type="ARBA" id="ARBA00012662"/>
    </source>
</evidence>
<accession>A0A9P0CEQ7</accession>
<protein>
    <recommendedName>
        <fullName evidence="8">Putative alpha-L-fucosidase</fullName>
        <ecNumber evidence="3">3.2.1.51</ecNumber>
    </recommendedName>
    <alternativeName>
        <fullName evidence="9">Alpha-L-fucoside fucohydrolase</fullName>
    </alternativeName>
</protein>
<organism evidence="13 14">
    <name type="scientific">Psylliodes chrysocephalus</name>
    <dbReference type="NCBI Taxonomy" id="3402493"/>
    <lineage>
        <taxon>Eukaryota</taxon>
        <taxon>Metazoa</taxon>
        <taxon>Ecdysozoa</taxon>
        <taxon>Arthropoda</taxon>
        <taxon>Hexapoda</taxon>
        <taxon>Insecta</taxon>
        <taxon>Pterygota</taxon>
        <taxon>Neoptera</taxon>
        <taxon>Endopterygota</taxon>
        <taxon>Coleoptera</taxon>
        <taxon>Polyphaga</taxon>
        <taxon>Cucujiformia</taxon>
        <taxon>Chrysomeloidea</taxon>
        <taxon>Chrysomelidae</taxon>
        <taxon>Galerucinae</taxon>
        <taxon>Alticini</taxon>
        <taxon>Psylliodes</taxon>
    </lineage>
</organism>
<dbReference type="InterPro" id="IPR031919">
    <property type="entry name" value="Fucosidase_C"/>
</dbReference>
<evidence type="ECO:0000259" key="12">
    <source>
        <dbReference type="Pfam" id="PF16757"/>
    </source>
</evidence>
<dbReference type="PIRSF" id="PIRSF001092">
    <property type="entry name" value="Alpha-L-fucosidase"/>
    <property type="match status" value="1"/>
</dbReference>
<dbReference type="GO" id="GO:0005764">
    <property type="term" value="C:lysosome"/>
    <property type="evidence" value="ECO:0007669"/>
    <property type="project" value="TreeGrafter"/>
</dbReference>